<organism evidence="1 2">
    <name type="scientific">Aureococcus anophagefferens</name>
    <name type="common">Harmful bloom alga</name>
    <dbReference type="NCBI Taxonomy" id="44056"/>
    <lineage>
        <taxon>Eukaryota</taxon>
        <taxon>Sar</taxon>
        <taxon>Stramenopiles</taxon>
        <taxon>Ochrophyta</taxon>
        <taxon>Pelagophyceae</taxon>
        <taxon>Pelagomonadales</taxon>
        <taxon>Pelagomonadaceae</taxon>
        <taxon>Aureococcus</taxon>
    </lineage>
</organism>
<dbReference type="EMBL" id="JBBJCI010000330">
    <property type="protein sequence ID" value="KAK7234324.1"/>
    <property type="molecule type" value="Genomic_DNA"/>
</dbReference>
<protein>
    <submittedName>
        <fullName evidence="1">Uncharacterized protein</fullName>
    </submittedName>
</protein>
<proteinExistence type="predicted"/>
<reference evidence="1 2" key="1">
    <citation type="submission" date="2024-03" db="EMBL/GenBank/DDBJ databases">
        <title>Aureococcus anophagefferens CCMP1851 and Kratosvirus quantuckense: Draft genome of a second virus-susceptible host strain in the model system.</title>
        <authorList>
            <person name="Chase E."/>
            <person name="Truchon A.R."/>
            <person name="Schepens W."/>
            <person name="Wilhelm S.W."/>
        </authorList>
    </citation>
    <scope>NUCLEOTIDE SEQUENCE [LARGE SCALE GENOMIC DNA]</scope>
    <source>
        <strain evidence="1 2">CCMP1851</strain>
    </source>
</reference>
<sequence length="45" mass="5084">MGNFASECIQSRKKLKRTLAYAPTCDQVMKCGTIPWLHDSTPLRS</sequence>
<gene>
    <name evidence="1" type="ORF">SO694_0020204</name>
</gene>
<keyword evidence="2" id="KW-1185">Reference proteome</keyword>
<dbReference type="Proteomes" id="UP001363151">
    <property type="component" value="Unassembled WGS sequence"/>
</dbReference>
<comment type="caution">
    <text evidence="1">The sequence shown here is derived from an EMBL/GenBank/DDBJ whole genome shotgun (WGS) entry which is preliminary data.</text>
</comment>
<accession>A0ABR1FNP5</accession>
<evidence type="ECO:0000313" key="2">
    <source>
        <dbReference type="Proteomes" id="UP001363151"/>
    </source>
</evidence>
<name>A0ABR1FNP5_AURAN</name>
<evidence type="ECO:0000313" key="1">
    <source>
        <dbReference type="EMBL" id="KAK7234324.1"/>
    </source>
</evidence>